<feature type="compositionally biased region" description="Polar residues" evidence="1">
    <location>
        <begin position="1"/>
        <end position="21"/>
    </location>
</feature>
<name>A0ABR3FLU7_9AGAR</name>
<keyword evidence="3" id="KW-1185">Reference proteome</keyword>
<organism evidence="2 3">
    <name type="scientific">Marasmius crinis-equi</name>
    <dbReference type="NCBI Taxonomy" id="585013"/>
    <lineage>
        <taxon>Eukaryota</taxon>
        <taxon>Fungi</taxon>
        <taxon>Dikarya</taxon>
        <taxon>Basidiomycota</taxon>
        <taxon>Agaricomycotina</taxon>
        <taxon>Agaricomycetes</taxon>
        <taxon>Agaricomycetidae</taxon>
        <taxon>Agaricales</taxon>
        <taxon>Marasmiineae</taxon>
        <taxon>Marasmiaceae</taxon>
        <taxon>Marasmius</taxon>
    </lineage>
</organism>
<reference evidence="2 3" key="1">
    <citation type="submission" date="2024-02" db="EMBL/GenBank/DDBJ databases">
        <title>A draft genome for the cacao thread blight pathogen Marasmius crinis-equi.</title>
        <authorList>
            <person name="Cohen S.P."/>
            <person name="Baruah I.K."/>
            <person name="Amoako-Attah I."/>
            <person name="Bukari Y."/>
            <person name="Meinhardt L.W."/>
            <person name="Bailey B.A."/>
        </authorList>
    </citation>
    <scope>NUCLEOTIDE SEQUENCE [LARGE SCALE GENOMIC DNA]</scope>
    <source>
        <strain evidence="2 3">GH-76</strain>
    </source>
</reference>
<accession>A0ABR3FLU7</accession>
<evidence type="ECO:0000313" key="3">
    <source>
        <dbReference type="Proteomes" id="UP001465976"/>
    </source>
</evidence>
<dbReference type="EMBL" id="JBAHYK010000244">
    <property type="protein sequence ID" value="KAL0576140.1"/>
    <property type="molecule type" value="Genomic_DNA"/>
</dbReference>
<gene>
    <name evidence="2" type="ORF">V5O48_005831</name>
</gene>
<proteinExistence type="predicted"/>
<sequence>MTGIVSDTAQFPATPPGLSNSEHNDEPIGLILTPPLRSHYPSLLPSIRDAIVATETGAKFRVSNRLNHPSEVDFEAISWEGHNGRAGVIWMDAADLINRVKSRTLNSFLFAYQRAFKLSMYSDIRLIVYRLSTLPQCDQALFPPIQRSLFRDRSIPAICVESIEGAAQLILDISSDLYDAIEDPENEEEESQNAYARMLLRIPGMNYSRVELVMLCFPSPSNLQAHLSSIKDEFLAKELNLNTTIFTRSRENWFPHCRERWVENIFHAMCHDETIIELESNDDSSGVQDNRVSGVLRKNEY</sequence>
<evidence type="ECO:0000313" key="2">
    <source>
        <dbReference type="EMBL" id="KAL0576140.1"/>
    </source>
</evidence>
<evidence type="ECO:0000256" key="1">
    <source>
        <dbReference type="SAM" id="MobiDB-lite"/>
    </source>
</evidence>
<protein>
    <submittedName>
        <fullName evidence="2">Uncharacterized protein</fullName>
    </submittedName>
</protein>
<dbReference type="Proteomes" id="UP001465976">
    <property type="component" value="Unassembled WGS sequence"/>
</dbReference>
<comment type="caution">
    <text evidence="2">The sequence shown here is derived from an EMBL/GenBank/DDBJ whole genome shotgun (WGS) entry which is preliminary data.</text>
</comment>
<feature type="region of interest" description="Disordered" evidence="1">
    <location>
        <begin position="1"/>
        <end position="25"/>
    </location>
</feature>